<dbReference type="InterPro" id="IPR057569">
    <property type="entry name" value="C2_nem"/>
</dbReference>
<evidence type="ECO:0000313" key="3">
    <source>
        <dbReference type="Proteomes" id="UP000267096"/>
    </source>
</evidence>
<evidence type="ECO:0000313" key="2">
    <source>
        <dbReference type="EMBL" id="VDK26786.1"/>
    </source>
</evidence>
<dbReference type="InterPro" id="IPR040426">
    <property type="entry name" value="C05B5.4-like"/>
</dbReference>
<dbReference type="Proteomes" id="UP000267096">
    <property type="component" value="Unassembled WGS sequence"/>
</dbReference>
<dbReference type="EMBL" id="UYRR01013426">
    <property type="protein sequence ID" value="VDK26786.1"/>
    <property type="molecule type" value="Genomic_DNA"/>
</dbReference>
<proteinExistence type="predicted"/>
<reference evidence="2 3" key="1">
    <citation type="submission" date="2018-11" db="EMBL/GenBank/DDBJ databases">
        <authorList>
            <consortium name="Pathogen Informatics"/>
        </authorList>
    </citation>
    <scope>NUCLEOTIDE SEQUENCE [LARGE SCALE GENOMIC DNA]</scope>
</reference>
<organism evidence="2 3">
    <name type="scientific">Anisakis simplex</name>
    <name type="common">Herring worm</name>
    <dbReference type="NCBI Taxonomy" id="6269"/>
    <lineage>
        <taxon>Eukaryota</taxon>
        <taxon>Metazoa</taxon>
        <taxon>Ecdysozoa</taxon>
        <taxon>Nematoda</taxon>
        <taxon>Chromadorea</taxon>
        <taxon>Rhabditida</taxon>
        <taxon>Spirurina</taxon>
        <taxon>Ascaridomorpha</taxon>
        <taxon>Ascaridoidea</taxon>
        <taxon>Anisakidae</taxon>
        <taxon>Anisakis</taxon>
        <taxon>Anisakis simplex complex</taxon>
    </lineage>
</organism>
<dbReference type="Pfam" id="PF25330">
    <property type="entry name" value="C2_nem"/>
    <property type="match status" value="1"/>
</dbReference>
<dbReference type="OrthoDB" id="5809100at2759"/>
<accession>A0A3P6NK64</accession>
<dbReference type="AlphaFoldDB" id="A0A3P6NK64"/>
<gene>
    <name evidence="2" type="ORF">ASIM_LOCUS6277</name>
</gene>
<evidence type="ECO:0000259" key="1">
    <source>
        <dbReference type="Pfam" id="PF25330"/>
    </source>
</evidence>
<name>A0A3P6NK64_ANISI</name>
<keyword evidence="3" id="KW-1185">Reference proteome</keyword>
<feature type="domain" description="C2" evidence="1">
    <location>
        <begin position="2"/>
        <end position="111"/>
    </location>
</feature>
<protein>
    <recommendedName>
        <fullName evidence="1">C2 domain-containing protein</fullName>
    </recommendedName>
</protein>
<dbReference type="PANTHER" id="PTHR38626:SF2">
    <property type="entry name" value="CUB DOMAIN-CONTAINING PROTEIN"/>
    <property type="match status" value="1"/>
</dbReference>
<dbReference type="PANTHER" id="PTHR38626">
    <property type="entry name" value="SKN-1 DEPENDENT ZYGOTIC TRANSCRIPT-RELATED"/>
    <property type="match status" value="1"/>
</dbReference>
<sequence>MLSVEWKIGCLTTAYCARPQFRLTTTNHASTESNSITWLVTEDIVQVSNKYQLENADQARPFISHWIRGEPSDLSVACEIIGADPKYGFQRTCDFTPTVAIFREYTENNTSQLTKRSSVCC</sequence>